<evidence type="ECO:0000313" key="6">
    <source>
        <dbReference type="RefSeq" id="XP_030976132.1"/>
    </source>
</evidence>
<reference evidence="6" key="2">
    <citation type="submission" date="2019-10" db="EMBL/GenBank/DDBJ databases">
        <authorList>
            <consortium name="NCBI Genome Project"/>
        </authorList>
    </citation>
    <scope>NUCLEOTIDE SEQUENCE</scope>
    <source>
        <strain evidence="6">NI907</strain>
    </source>
</reference>
<evidence type="ECO:0008006" key="7">
    <source>
        <dbReference type="Google" id="ProtNLM"/>
    </source>
</evidence>
<feature type="chain" id="PRO_5028460274" description="Acetylxylan esterase 2" evidence="4">
    <location>
        <begin position="18"/>
        <end position="305"/>
    </location>
</feature>
<dbReference type="GeneID" id="41967304"/>
<dbReference type="GO" id="GO:0052689">
    <property type="term" value="F:carboxylic ester hydrolase activity"/>
    <property type="evidence" value="ECO:0007669"/>
    <property type="project" value="UniProtKB-ARBA"/>
</dbReference>
<reference evidence="6" key="3">
    <citation type="submission" date="2025-08" db="UniProtKB">
        <authorList>
            <consortium name="RefSeq"/>
        </authorList>
    </citation>
    <scope>IDENTIFICATION</scope>
    <source>
        <strain evidence="6">NI907</strain>
    </source>
</reference>
<dbReference type="Gene3D" id="3.40.50.1820">
    <property type="entry name" value="alpha/beta hydrolase"/>
    <property type="match status" value="1"/>
</dbReference>
<dbReference type="Pfam" id="PF01083">
    <property type="entry name" value="Cutinase"/>
    <property type="match status" value="1"/>
</dbReference>
<dbReference type="InterPro" id="IPR000675">
    <property type="entry name" value="Cutinase/axe"/>
</dbReference>
<dbReference type="OrthoDB" id="2586582at2759"/>
<dbReference type="SMART" id="SM01110">
    <property type="entry name" value="Cutinase"/>
    <property type="match status" value="1"/>
</dbReference>
<dbReference type="AlphaFoldDB" id="A0A6P8AMJ3"/>
<protein>
    <recommendedName>
        <fullName evidence="7">Acetylxylan esterase 2</fullName>
    </recommendedName>
</protein>
<keyword evidence="4" id="KW-0732">Signal</keyword>
<dbReference type="InterPro" id="IPR029058">
    <property type="entry name" value="AB_hydrolase_fold"/>
</dbReference>
<feature type="signal peptide" evidence="4">
    <location>
        <begin position="1"/>
        <end position="17"/>
    </location>
</feature>
<gene>
    <name evidence="6" type="ORF">PgNI_12453</name>
</gene>
<dbReference type="PANTHER" id="PTHR33630:SF9">
    <property type="entry name" value="CUTINASE 4"/>
    <property type="match status" value="1"/>
</dbReference>
<dbReference type="SUPFAM" id="SSF53474">
    <property type="entry name" value="alpha/beta-Hydrolases"/>
    <property type="match status" value="1"/>
</dbReference>
<evidence type="ECO:0000256" key="3">
    <source>
        <dbReference type="SAM" id="MobiDB-lite"/>
    </source>
</evidence>
<dbReference type="KEGG" id="pgri:PgNI_12453"/>
<keyword evidence="5" id="KW-1185">Reference proteome</keyword>
<dbReference type="PANTHER" id="PTHR33630">
    <property type="entry name" value="CUTINASE RV1984C-RELATED-RELATED"/>
    <property type="match status" value="1"/>
</dbReference>
<feature type="compositionally biased region" description="Low complexity" evidence="3">
    <location>
        <begin position="266"/>
        <end position="282"/>
    </location>
</feature>
<keyword evidence="2" id="KW-1015">Disulfide bond</keyword>
<accession>A0A6P8AMJ3</accession>
<evidence type="ECO:0000256" key="2">
    <source>
        <dbReference type="ARBA" id="ARBA00023157"/>
    </source>
</evidence>
<sequence length="305" mass="31488">MVSALPVAGLLVAAVAAQTVTPDAPITAPTSCASGVQIFVARGSTEAPGMGKIRTVAGNVTAAIPGSAITAVDYPASFDDYAESVMNGTANLGKLVKDYVKLCPDSKIALLGYSQGAQAVADLICGASSELMPVKSADLDDIYDKNIIAMILFGDPTRAANQTFNYGTVTDRDGLFPRLKNDACEPYSPRLRSWCDVADRYCDPSAPGGIDTTVHGTYFNKYTQVAKDFVVEQWNLSQKYLPTRSSSGSVYPTGATGTNGTRPLQSSSAPVPTSTSTTPVTAGASKTGAAAFGAVVMAGVAAFLA</sequence>
<keyword evidence="1" id="KW-0378">Hydrolase</keyword>
<feature type="region of interest" description="Disordered" evidence="3">
    <location>
        <begin position="243"/>
        <end position="282"/>
    </location>
</feature>
<dbReference type="Proteomes" id="UP000515153">
    <property type="component" value="Unplaced"/>
</dbReference>
<evidence type="ECO:0000256" key="4">
    <source>
        <dbReference type="SAM" id="SignalP"/>
    </source>
</evidence>
<name>A0A6P8AMJ3_PYRGI</name>
<feature type="compositionally biased region" description="Polar residues" evidence="3">
    <location>
        <begin position="243"/>
        <end position="265"/>
    </location>
</feature>
<evidence type="ECO:0000256" key="1">
    <source>
        <dbReference type="ARBA" id="ARBA00022801"/>
    </source>
</evidence>
<organism evidence="5 6">
    <name type="scientific">Pyricularia grisea</name>
    <name type="common">Crabgrass-specific blast fungus</name>
    <name type="synonym">Magnaporthe grisea</name>
    <dbReference type="NCBI Taxonomy" id="148305"/>
    <lineage>
        <taxon>Eukaryota</taxon>
        <taxon>Fungi</taxon>
        <taxon>Dikarya</taxon>
        <taxon>Ascomycota</taxon>
        <taxon>Pezizomycotina</taxon>
        <taxon>Sordariomycetes</taxon>
        <taxon>Sordariomycetidae</taxon>
        <taxon>Magnaporthales</taxon>
        <taxon>Pyriculariaceae</taxon>
        <taxon>Pyricularia</taxon>
    </lineage>
</organism>
<reference evidence="6" key="1">
    <citation type="journal article" date="2019" name="Mol. Biol. Evol.">
        <title>Blast fungal genomes show frequent chromosomal changes, gene gains and losses, and effector gene turnover.</title>
        <authorList>
            <person name="Gomez Luciano L.B."/>
            <person name="Jason Tsai I."/>
            <person name="Chuma I."/>
            <person name="Tosa Y."/>
            <person name="Chen Y.H."/>
            <person name="Li J.Y."/>
            <person name="Li M.Y."/>
            <person name="Jade Lu M.Y."/>
            <person name="Nakayashiki H."/>
            <person name="Li W.H."/>
        </authorList>
    </citation>
    <scope>NUCLEOTIDE SEQUENCE</scope>
    <source>
        <strain evidence="6">NI907</strain>
    </source>
</reference>
<dbReference type="RefSeq" id="XP_030976132.1">
    <property type="nucleotide sequence ID" value="XM_031132401.1"/>
</dbReference>
<proteinExistence type="predicted"/>
<evidence type="ECO:0000313" key="5">
    <source>
        <dbReference type="Proteomes" id="UP000515153"/>
    </source>
</evidence>